<keyword evidence="3" id="KW-1185">Reference proteome</keyword>
<keyword evidence="2" id="KW-0328">Glycosyltransferase</keyword>
<dbReference type="Proteomes" id="UP001300383">
    <property type="component" value="Unassembled WGS sequence"/>
</dbReference>
<name>A0AAP4F0U3_9FIRM</name>
<proteinExistence type="predicted"/>
<gene>
    <name evidence="2" type="ORF">QJ036_08400</name>
</gene>
<dbReference type="AlphaFoldDB" id="A0AAP4F0U3"/>
<protein>
    <submittedName>
        <fullName evidence="2">Glycosyltransferase family 2 protein</fullName>
        <ecNumber evidence="2">2.4.-.-</ecNumber>
    </submittedName>
</protein>
<dbReference type="Gene3D" id="3.90.550.10">
    <property type="entry name" value="Spore Coat Polysaccharide Biosynthesis Protein SpsA, Chain A"/>
    <property type="match status" value="1"/>
</dbReference>
<dbReference type="InterPro" id="IPR050834">
    <property type="entry name" value="Glycosyltransf_2"/>
</dbReference>
<reference evidence="2 3" key="1">
    <citation type="submission" date="2023-05" db="EMBL/GenBank/DDBJ databases">
        <title>[ruminococcus] sp. nov., isolated from a pig farm feces dump.</title>
        <authorList>
            <person name="Chang Y.-H."/>
        </authorList>
    </citation>
    <scope>NUCLEOTIDE SEQUENCE [LARGE SCALE GENOMIC DNA]</scope>
    <source>
        <strain evidence="2 3">YH-rum2234</strain>
    </source>
</reference>
<dbReference type="EC" id="2.4.-.-" evidence="2"/>
<dbReference type="PANTHER" id="PTHR43685:SF2">
    <property type="entry name" value="GLYCOSYLTRANSFERASE 2-LIKE DOMAIN-CONTAINING PROTEIN"/>
    <property type="match status" value="1"/>
</dbReference>
<sequence length="262" mass="30017">MCDDNSYLGVSVIMPAYNAEKTIGKAIESALAQTHPKLELIIIDDCSTDDTLKIAQQYAERDTRVQILRNEQNTGVAHSRNCGIQFAQYPWIAFLDSDDTWHPYKLEKQLFTVMETGASLCYTSYALVDEKGKKVRPDYIVPIRTNFNLLLKENIIGCSTVLVSSEVMKVYHFQSDFFHEDYVLWLEILKAGYEAVGCPDVLTDWCYRENSRSYQKGKSLKSRWNIYRDCVGLSLGKSVYYLICYSIAGIRKYGRGGTWKIQ</sequence>
<comment type="caution">
    <text evidence="2">The sequence shown here is derived from an EMBL/GenBank/DDBJ whole genome shotgun (WGS) entry which is preliminary data.</text>
</comment>
<evidence type="ECO:0000313" key="3">
    <source>
        <dbReference type="Proteomes" id="UP001300383"/>
    </source>
</evidence>
<accession>A0AAP4F0U3</accession>
<dbReference type="GO" id="GO:0016757">
    <property type="term" value="F:glycosyltransferase activity"/>
    <property type="evidence" value="ECO:0007669"/>
    <property type="project" value="UniProtKB-KW"/>
</dbReference>
<keyword evidence="2" id="KW-0808">Transferase</keyword>
<feature type="domain" description="Glycosyltransferase 2-like" evidence="1">
    <location>
        <begin position="11"/>
        <end position="141"/>
    </location>
</feature>
<dbReference type="EMBL" id="JASGBQ010000013">
    <property type="protein sequence ID" value="MDI9242488.1"/>
    <property type="molecule type" value="Genomic_DNA"/>
</dbReference>
<organism evidence="2 3">
    <name type="scientific">Fusibacillus kribbianus</name>
    <dbReference type="NCBI Taxonomy" id="3044208"/>
    <lineage>
        <taxon>Bacteria</taxon>
        <taxon>Bacillati</taxon>
        <taxon>Bacillota</taxon>
        <taxon>Clostridia</taxon>
        <taxon>Lachnospirales</taxon>
        <taxon>Lachnospiraceae</taxon>
        <taxon>Fusibacillus</taxon>
    </lineage>
</organism>
<dbReference type="SUPFAM" id="SSF53448">
    <property type="entry name" value="Nucleotide-diphospho-sugar transferases"/>
    <property type="match status" value="1"/>
</dbReference>
<dbReference type="InterPro" id="IPR001173">
    <property type="entry name" value="Glyco_trans_2-like"/>
</dbReference>
<dbReference type="PANTHER" id="PTHR43685">
    <property type="entry name" value="GLYCOSYLTRANSFERASE"/>
    <property type="match status" value="1"/>
</dbReference>
<evidence type="ECO:0000313" key="2">
    <source>
        <dbReference type="EMBL" id="MDI9242488.1"/>
    </source>
</evidence>
<evidence type="ECO:0000259" key="1">
    <source>
        <dbReference type="Pfam" id="PF00535"/>
    </source>
</evidence>
<dbReference type="Pfam" id="PF00535">
    <property type="entry name" value="Glycos_transf_2"/>
    <property type="match status" value="1"/>
</dbReference>
<dbReference type="CDD" id="cd00761">
    <property type="entry name" value="Glyco_tranf_GTA_type"/>
    <property type="match status" value="1"/>
</dbReference>
<dbReference type="InterPro" id="IPR029044">
    <property type="entry name" value="Nucleotide-diphossugar_trans"/>
</dbReference>
<dbReference type="RefSeq" id="WP_283230936.1">
    <property type="nucleotide sequence ID" value="NZ_JASGBQ010000013.1"/>
</dbReference>